<proteinExistence type="inferred from homology"/>
<dbReference type="Proteomes" id="UP000238392">
    <property type="component" value="Unassembled WGS sequence"/>
</dbReference>
<dbReference type="Pfam" id="PF00216">
    <property type="entry name" value="Bac_DNA_binding"/>
    <property type="match status" value="1"/>
</dbReference>
<dbReference type="Gene3D" id="4.10.520.10">
    <property type="entry name" value="IHF-like DNA-binding proteins"/>
    <property type="match status" value="1"/>
</dbReference>
<dbReference type="AlphaFoldDB" id="A0A2T0X564"/>
<name>A0A2T0X564_9RHOB</name>
<evidence type="ECO:0000256" key="2">
    <source>
        <dbReference type="ARBA" id="ARBA00023125"/>
    </source>
</evidence>
<accession>A0A2T0X564</accession>
<dbReference type="InterPro" id="IPR010992">
    <property type="entry name" value="IHF-like_DNA-bd_dom_sf"/>
</dbReference>
<keyword evidence="4" id="KW-1185">Reference proteome</keyword>
<dbReference type="InterPro" id="IPR000119">
    <property type="entry name" value="Hist_DNA-bd"/>
</dbReference>
<dbReference type="EMBL" id="PVTQ01000001">
    <property type="protein sequence ID" value="PRY94088.1"/>
    <property type="molecule type" value="Genomic_DNA"/>
</dbReference>
<evidence type="ECO:0000256" key="1">
    <source>
        <dbReference type="ARBA" id="ARBA00010529"/>
    </source>
</evidence>
<protein>
    <submittedName>
        <fullName evidence="3">DNA-binding protein</fullName>
    </submittedName>
</protein>
<dbReference type="GO" id="GO:0003677">
    <property type="term" value="F:DNA binding"/>
    <property type="evidence" value="ECO:0007669"/>
    <property type="project" value="UniProtKB-KW"/>
</dbReference>
<keyword evidence="2 3" id="KW-0238">DNA-binding</keyword>
<comment type="caution">
    <text evidence="3">The sequence shown here is derived from an EMBL/GenBank/DDBJ whole genome shotgun (WGS) entry which is preliminary data.</text>
</comment>
<dbReference type="OrthoDB" id="7873378at2"/>
<dbReference type="RefSeq" id="WP_106262364.1">
    <property type="nucleotide sequence ID" value="NZ_PVTQ01000001.1"/>
</dbReference>
<gene>
    <name evidence="3" type="ORF">CLV74_101219</name>
</gene>
<evidence type="ECO:0000313" key="4">
    <source>
        <dbReference type="Proteomes" id="UP000238392"/>
    </source>
</evidence>
<dbReference type="SUPFAM" id="SSF47729">
    <property type="entry name" value="IHF-like DNA-binding proteins"/>
    <property type="match status" value="1"/>
</dbReference>
<dbReference type="GO" id="GO:0030527">
    <property type="term" value="F:structural constituent of chromatin"/>
    <property type="evidence" value="ECO:0007669"/>
    <property type="project" value="InterPro"/>
</dbReference>
<sequence>MRDDTYDQDRVGDIDAAMPAPTVATVSDADLSVAGPVFSKKDLLDAVNEMVDVKRPDVKKVLEAALQLIGEKLVEGRELNLAPMGRIMPKRTKSGGKATVVTCKVRVPQNVEKGGRKGLAEGGEDE</sequence>
<comment type="similarity">
    <text evidence="1">Belongs to the bacterial histone-like protein family.</text>
</comment>
<evidence type="ECO:0000313" key="3">
    <source>
        <dbReference type="EMBL" id="PRY94088.1"/>
    </source>
</evidence>
<reference evidence="3 4" key="1">
    <citation type="submission" date="2018-03" db="EMBL/GenBank/DDBJ databases">
        <title>Genomic Encyclopedia of Archaeal and Bacterial Type Strains, Phase II (KMG-II): from individual species to whole genera.</title>
        <authorList>
            <person name="Goeker M."/>
        </authorList>
    </citation>
    <scope>NUCLEOTIDE SEQUENCE [LARGE SCALE GENOMIC DNA]</scope>
    <source>
        <strain evidence="3 4">DSM 100212</strain>
    </source>
</reference>
<organism evidence="3 4">
    <name type="scientific">Donghicola tyrosinivorans</name>
    <dbReference type="NCBI Taxonomy" id="1652492"/>
    <lineage>
        <taxon>Bacteria</taxon>
        <taxon>Pseudomonadati</taxon>
        <taxon>Pseudomonadota</taxon>
        <taxon>Alphaproteobacteria</taxon>
        <taxon>Rhodobacterales</taxon>
        <taxon>Roseobacteraceae</taxon>
        <taxon>Donghicola</taxon>
    </lineage>
</organism>